<dbReference type="InterPro" id="IPR010810">
    <property type="entry name" value="Flagellin_hook_IN_motif"/>
</dbReference>
<evidence type="ECO:0000256" key="4">
    <source>
        <dbReference type="ARBA" id="ARBA00023143"/>
    </source>
</evidence>
<accession>A0AAX0YSJ9</accession>
<comment type="subunit">
    <text evidence="2 5">Homopentamer.</text>
</comment>
<dbReference type="Proteomes" id="UP000240728">
    <property type="component" value="Unassembled WGS sequence"/>
</dbReference>
<comment type="similarity">
    <text evidence="1 5">Belongs to the FliD family.</text>
</comment>
<dbReference type="PANTHER" id="PTHR30288:SF0">
    <property type="entry name" value="FLAGELLAR HOOK-ASSOCIATED PROTEIN 2"/>
    <property type="match status" value="1"/>
</dbReference>
<evidence type="ECO:0000256" key="5">
    <source>
        <dbReference type="RuleBase" id="RU362066"/>
    </source>
</evidence>
<dbReference type="InterPro" id="IPR003481">
    <property type="entry name" value="FliD_N"/>
</dbReference>
<evidence type="ECO:0000256" key="3">
    <source>
        <dbReference type="ARBA" id="ARBA00023054"/>
    </source>
</evidence>
<dbReference type="AlphaFoldDB" id="A0AAX0YSJ9"/>
<dbReference type="EMBL" id="PYOZ01000030">
    <property type="protein sequence ID" value="PSX38944.1"/>
    <property type="molecule type" value="Genomic_DNA"/>
</dbReference>
<keyword evidence="9" id="KW-1185">Reference proteome</keyword>
<evidence type="ECO:0000313" key="9">
    <source>
        <dbReference type="Proteomes" id="UP000240728"/>
    </source>
</evidence>
<keyword evidence="5" id="KW-0964">Secreted</keyword>
<dbReference type="GO" id="GO:0009424">
    <property type="term" value="C:bacterial-type flagellum hook"/>
    <property type="evidence" value="ECO:0007669"/>
    <property type="project" value="UniProtKB-UniRule"/>
</dbReference>
<comment type="caution">
    <text evidence="8">The sequence shown here is derived from an EMBL/GenBank/DDBJ whole genome shotgun (WGS) entry which is preliminary data.</text>
</comment>
<keyword evidence="3" id="KW-0175">Coiled coil</keyword>
<gene>
    <name evidence="8" type="ORF">C0W53_22320</name>
</gene>
<organism evidence="8 9">
    <name type="scientific">Photobacterium kishitanii</name>
    <dbReference type="NCBI Taxonomy" id="318456"/>
    <lineage>
        <taxon>Bacteria</taxon>
        <taxon>Pseudomonadati</taxon>
        <taxon>Pseudomonadota</taxon>
        <taxon>Gammaproteobacteria</taxon>
        <taxon>Vibrionales</taxon>
        <taxon>Vibrionaceae</taxon>
        <taxon>Photobacterium</taxon>
    </lineage>
</organism>
<dbReference type="GO" id="GO:0005576">
    <property type="term" value="C:extracellular region"/>
    <property type="evidence" value="ECO:0007669"/>
    <property type="project" value="UniProtKB-SubCell"/>
</dbReference>
<dbReference type="GO" id="GO:0007155">
    <property type="term" value="P:cell adhesion"/>
    <property type="evidence" value="ECO:0007669"/>
    <property type="project" value="InterPro"/>
</dbReference>
<sequence length="705" mass="76780">MNFSVSGNNNGQIVGKDAYYSTKTSKTEVTDEILKSQGGGKKYGFDSGLLVKMSVQQQMGGTIPELKQNITNANVKIGALTSLSSTMNTFLYNTVDKLSDPSFLGGFDAKISDEQAASATLSEGSNITKATQYSLNVTQVASAQTLTTGEYDPSQHIGKGSMEFSLGSYDSAGKFADNWQGGGGLIKLNDTDTVSSLADKINDANMGITATVITTPSNKQRLAIYSNETGADHAINIKTTKDSLLPGNNIDSFNYNGTNTATFTQKVGANNSKFTINGIDFEYTSNDIKDVMGLDLKITGKTTTPATISVFQDTNTLIQNVQYFVNNFNSFMDVTSFLDNSSPGEKFQGSLHDSKVIKELKQSLSDIDFKLAQNGSQLRDIGIKIDDKGYLSFNRNDLVKMLNHNPNIVSDVLLNNNHSTTHAISIKEIGNTKRGGYYTQNGKYDVEITQKAAPAKLNTGSIKYPVTINAANSTIKMTINGIKIDIKMQEGKTYDADQFALEISNQINRNDKIKAKDETESVIVKSQADGSLELTSSKNGSKYSFEVDENNKSLGFTTTITKNRGKDFEGKINGVLALGDGDTLSSMFDKSTKGLVLNINSNVQIGKQETITIQRGYLTSIKDSMSYMINNDKGVVKVAIKDYEKSLDKNSLDSLVSKLDAAQDKSDKLTKQYWGKYSHVESALSRSGSIQDMLNVLYFPDKKDK</sequence>
<evidence type="ECO:0000313" key="8">
    <source>
        <dbReference type="EMBL" id="PSX38944.1"/>
    </source>
</evidence>
<proteinExistence type="inferred from homology"/>
<comment type="function">
    <text evidence="5">Required for morphogenesis and for the elongation of the flagellar filament by facilitating polymerization of the flagellin monomers at the tip of growing filament. Forms a capping structure, which prevents flagellin subunits (transported through the central channel of the flagellum) from leaking out without polymerization at the distal end.</text>
</comment>
<protein>
    <recommendedName>
        <fullName evidence="5">Flagellar hook-associated protein 2</fullName>
        <shortName evidence="5">HAP2</shortName>
    </recommendedName>
    <alternativeName>
        <fullName evidence="5">Flagellar cap protein</fullName>
    </alternativeName>
</protein>
<evidence type="ECO:0000259" key="7">
    <source>
        <dbReference type="Pfam" id="PF07195"/>
    </source>
</evidence>
<feature type="domain" description="Flagellar hook-associated protein 2 C-terminal" evidence="7">
    <location>
        <begin position="269"/>
        <end position="496"/>
    </location>
</feature>
<evidence type="ECO:0000256" key="2">
    <source>
        <dbReference type="ARBA" id="ARBA00011255"/>
    </source>
</evidence>
<dbReference type="GO" id="GO:0071973">
    <property type="term" value="P:bacterial-type flagellum-dependent cell motility"/>
    <property type="evidence" value="ECO:0007669"/>
    <property type="project" value="TreeGrafter"/>
</dbReference>
<comment type="subcellular location">
    <subcellularLocation>
        <location evidence="5">Secreted</location>
    </subcellularLocation>
    <subcellularLocation>
        <location evidence="5">Bacterial flagellum</location>
    </subcellularLocation>
</comment>
<dbReference type="Pfam" id="PF02465">
    <property type="entry name" value="FliD_N"/>
    <property type="match status" value="1"/>
</dbReference>
<keyword evidence="4 5" id="KW-0975">Bacterial flagellum</keyword>
<dbReference type="PANTHER" id="PTHR30288">
    <property type="entry name" value="FLAGELLAR CAP/ASSEMBLY PROTEIN FLID"/>
    <property type="match status" value="1"/>
</dbReference>
<dbReference type="InterPro" id="IPR040026">
    <property type="entry name" value="FliD"/>
</dbReference>
<feature type="domain" description="Flagellar hook-associated protein 2 N-terminal" evidence="6">
    <location>
        <begin position="44"/>
        <end position="144"/>
    </location>
</feature>
<dbReference type="InterPro" id="IPR010809">
    <property type="entry name" value="FliD_C"/>
</dbReference>
<dbReference type="GO" id="GO:0009421">
    <property type="term" value="C:bacterial-type flagellum filament cap"/>
    <property type="evidence" value="ECO:0007669"/>
    <property type="project" value="InterPro"/>
</dbReference>
<dbReference type="RefSeq" id="WP_045043232.1">
    <property type="nucleotide sequence ID" value="NZ_JZTB01000013.1"/>
</dbReference>
<evidence type="ECO:0000256" key="1">
    <source>
        <dbReference type="ARBA" id="ARBA00009764"/>
    </source>
</evidence>
<dbReference type="Pfam" id="PF07196">
    <property type="entry name" value="Flagellin_IN"/>
    <property type="match status" value="1"/>
</dbReference>
<reference evidence="8 9" key="1">
    <citation type="submission" date="2018-01" db="EMBL/GenBank/DDBJ databases">
        <title>Whole genome sequencing of Histamine producing bacteria.</title>
        <authorList>
            <person name="Butler K."/>
        </authorList>
    </citation>
    <scope>NUCLEOTIDE SEQUENCE [LARGE SCALE GENOMIC DNA]</scope>
    <source>
        <strain evidence="8 9">A1-4</strain>
    </source>
</reference>
<evidence type="ECO:0000259" key="6">
    <source>
        <dbReference type="Pfam" id="PF02465"/>
    </source>
</evidence>
<name>A0AAX0YSJ9_9GAMM</name>
<dbReference type="Pfam" id="PF07195">
    <property type="entry name" value="FliD_C"/>
    <property type="match status" value="1"/>
</dbReference>